<accession>A0ABD0WAS4</accession>
<evidence type="ECO:0000259" key="3">
    <source>
        <dbReference type="PROSITE" id="PS51034"/>
    </source>
</evidence>
<keyword evidence="1" id="KW-1015">Disulfide bond</keyword>
<evidence type="ECO:0000256" key="2">
    <source>
        <dbReference type="SAM" id="MobiDB-lite"/>
    </source>
</evidence>
<evidence type="ECO:0000256" key="1">
    <source>
        <dbReference type="ARBA" id="ARBA00023157"/>
    </source>
</evidence>
<dbReference type="EMBL" id="JAGEUA010000008">
    <property type="protein sequence ID" value="KAL0968365.1"/>
    <property type="molecule type" value="Genomic_DNA"/>
</dbReference>
<reference evidence="4 5" key="1">
    <citation type="submission" date="2024-06" db="EMBL/GenBank/DDBJ databases">
        <authorList>
            <person name="Pan Q."/>
            <person name="Wen M."/>
            <person name="Jouanno E."/>
            <person name="Zahm M."/>
            <person name="Klopp C."/>
            <person name="Cabau C."/>
            <person name="Louis A."/>
            <person name="Berthelot C."/>
            <person name="Parey E."/>
            <person name="Roest Crollius H."/>
            <person name="Montfort J."/>
            <person name="Robinson-Rechavi M."/>
            <person name="Bouchez O."/>
            <person name="Lampietro C."/>
            <person name="Lopez Roques C."/>
            <person name="Donnadieu C."/>
            <person name="Postlethwait J."/>
            <person name="Bobe J."/>
            <person name="Verreycken H."/>
            <person name="Guiguen Y."/>
        </authorList>
    </citation>
    <scope>NUCLEOTIDE SEQUENCE [LARGE SCALE GENOMIC DNA]</scope>
    <source>
        <strain evidence="4">Up_M1</strain>
        <tissue evidence="4">Testis</tissue>
    </source>
</reference>
<dbReference type="PROSITE" id="PS51034">
    <property type="entry name" value="ZP_2"/>
    <property type="match status" value="1"/>
</dbReference>
<gene>
    <name evidence="4" type="ORF">UPYG_G00265900</name>
</gene>
<feature type="domain" description="ZP" evidence="3">
    <location>
        <begin position="1"/>
        <end position="128"/>
    </location>
</feature>
<dbReference type="Pfam" id="PF00100">
    <property type="entry name" value="Zona_pellucida"/>
    <property type="match status" value="1"/>
</dbReference>
<protein>
    <recommendedName>
        <fullName evidence="3">ZP domain-containing protein</fullName>
    </recommendedName>
</protein>
<dbReference type="InterPro" id="IPR042235">
    <property type="entry name" value="ZP-C_dom"/>
</dbReference>
<dbReference type="InterPro" id="IPR001507">
    <property type="entry name" value="ZP_dom"/>
</dbReference>
<dbReference type="PANTHER" id="PTHR11576">
    <property type="entry name" value="ZONA PELLUCIDA SPERM-BINDING PROTEIN 3"/>
    <property type="match status" value="1"/>
</dbReference>
<dbReference type="FunFam" id="2.60.40.4100:FF:000002">
    <property type="entry name" value="Zona pellucida sperm-binding protein 3"/>
    <property type="match status" value="1"/>
</dbReference>
<evidence type="ECO:0000313" key="4">
    <source>
        <dbReference type="EMBL" id="KAL0968365.1"/>
    </source>
</evidence>
<proteinExistence type="predicted"/>
<name>A0ABD0WAS4_UMBPY</name>
<comment type="caution">
    <text evidence="4">The sequence shown here is derived from an EMBL/GenBank/DDBJ whole genome shotgun (WGS) entry which is preliminary data.</text>
</comment>
<dbReference type="AlphaFoldDB" id="A0ABD0WAS4"/>
<dbReference type="Gene3D" id="2.60.40.4100">
    <property type="entry name" value="Zona pellucida, ZP-C domain"/>
    <property type="match status" value="1"/>
</dbReference>
<evidence type="ECO:0000313" key="5">
    <source>
        <dbReference type="Proteomes" id="UP001557470"/>
    </source>
</evidence>
<dbReference type="Proteomes" id="UP001557470">
    <property type="component" value="Unassembled WGS sequence"/>
</dbReference>
<organism evidence="4 5">
    <name type="scientific">Umbra pygmaea</name>
    <name type="common">Eastern mudminnow</name>
    <dbReference type="NCBI Taxonomy" id="75934"/>
    <lineage>
        <taxon>Eukaryota</taxon>
        <taxon>Metazoa</taxon>
        <taxon>Chordata</taxon>
        <taxon>Craniata</taxon>
        <taxon>Vertebrata</taxon>
        <taxon>Euteleostomi</taxon>
        <taxon>Actinopterygii</taxon>
        <taxon>Neopterygii</taxon>
        <taxon>Teleostei</taxon>
        <taxon>Protacanthopterygii</taxon>
        <taxon>Esociformes</taxon>
        <taxon>Umbridae</taxon>
        <taxon>Umbra</taxon>
    </lineage>
</organism>
<sequence>MTADWQFERDSNQYALGDLINVEASVKQYFHVPLRVFVDSCVATMEPNANANPNHIFIENHGCMIDAKVTGSHSQFMARSEDNKLHFQLEAFRFQGQTIGRPASNPNPNHSQKVPQINPRGNVLSKPKSILRPRPNIYGNEPGHPDGHTGKPHSHGGNLENPTHPDNIAHTSPTFFDTIYLSCHLKATTVSANVDVEYKACSFVNTWREAGGNDGVCQCCDSSCATRRARETNKQQISANIWEGDVQLGPIFISEKHV</sequence>
<keyword evidence="5" id="KW-1185">Reference proteome</keyword>
<feature type="compositionally biased region" description="Polar residues" evidence="2">
    <location>
        <begin position="104"/>
        <end position="115"/>
    </location>
</feature>
<feature type="region of interest" description="Disordered" evidence="2">
    <location>
        <begin position="98"/>
        <end position="169"/>
    </location>
</feature>
<dbReference type="PANTHER" id="PTHR11576:SF2">
    <property type="entry name" value="ZONA PELLUCIDA SPERM-BINDING PROTEIN 3"/>
    <property type="match status" value="1"/>
</dbReference>
<dbReference type="InterPro" id="IPR055355">
    <property type="entry name" value="ZP-C"/>
</dbReference>